<organism evidence="1 4">
    <name type="scientific">Synechococcus phage S-CBP42</name>
    <dbReference type="NCBI Taxonomy" id="461711"/>
    <lineage>
        <taxon>Viruses</taxon>
        <taxon>Duplodnaviria</taxon>
        <taxon>Heunggongvirae</taxon>
        <taxon>Uroviricota</taxon>
        <taxon>Caudoviricetes</taxon>
        <taxon>Autographivirales</taxon>
        <taxon>Aegirvirus</taxon>
        <taxon>Aegirvirus SCBP42</taxon>
    </lineage>
</organism>
<dbReference type="RefSeq" id="YP_009220213.1">
    <property type="nucleotide sequence ID" value="NC_029031.1"/>
</dbReference>
<reference evidence="2 3" key="3">
    <citation type="journal article" date="2015" name="PLoS ONE">
        <title>Comparative Genomic and Phylogenomic Analyses Reveal a Conserved Core Genome Shared by Estuarine and Oceanic Cyanopodoviruses.</title>
        <authorList>
            <person name="Huang S."/>
            <person name="Zhang S."/>
            <person name="Jiao N."/>
            <person name="Chen F."/>
        </authorList>
    </citation>
    <scope>NUCLEOTIDE SEQUENCE [LARGE SCALE GENOMIC DNA]</scope>
</reference>
<dbReference type="KEGG" id="vg:26646386"/>
<evidence type="ECO:0000313" key="1">
    <source>
        <dbReference type="EMBL" id="AET72535.1"/>
    </source>
</evidence>
<evidence type="ECO:0000313" key="3">
    <source>
        <dbReference type="Proteomes" id="UP000030042"/>
    </source>
</evidence>
<reference evidence="1 4" key="1">
    <citation type="submission" date="2010-12" db="EMBL/GenBank/DDBJ databases">
        <title>The Genome Sequence of Synechococcus phage S-CBP42.</title>
        <authorList>
            <consortium name="The Broad Institute Genome Sequencing Platform"/>
            <person name="Henn M.R."/>
            <person name="Chen F."/>
            <person name="Wang K."/>
            <person name="Levin J."/>
            <person name="Malboeuf C."/>
            <person name="Casali M."/>
            <person name="Russ C."/>
            <person name="Lennon N."/>
            <person name="Chapman S.B."/>
            <person name="Erlich R."/>
            <person name="Young S.K."/>
            <person name="Yandava C."/>
            <person name="Zeng Q."/>
            <person name="Alvarado L."/>
            <person name="Anderson S."/>
            <person name="Berlin A."/>
            <person name="Chen Z."/>
            <person name="Freedman E."/>
            <person name="Gellesch M."/>
            <person name="Goldberg J."/>
            <person name="Green L."/>
            <person name="Griggs A."/>
            <person name="Gujja S."/>
            <person name="Heilman E.R."/>
            <person name="Heiman D."/>
            <person name="Hollinger A."/>
            <person name="Howarth C."/>
            <person name="Larson L."/>
            <person name="Mehta T."/>
            <person name="Pearson M."/>
            <person name="Roberts A."/>
            <person name="Ryan E."/>
            <person name="Saif S."/>
            <person name="Shea T."/>
            <person name="Shenoy N."/>
            <person name="Sisk P."/>
            <person name="Stolte C."/>
            <person name="Sykes S."/>
            <person name="White J."/>
            <person name="Haas B."/>
            <person name="Nusbaum C."/>
            <person name="Birren B."/>
        </authorList>
    </citation>
    <scope>NUCLEOTIDE SEQUENCE [LARGE SCALE GENOMIC DNA]</scope>
</reference>
<dbReference type="Proteomes" id="UP000030042">
    <property type="component" value="Segment"/>
</dbReference>
<name>G8EYF5_9CAUD</name>
<dbReference type="Proteomes" id="UP000297398">
    <property type="component" value="Segment"/>
</dbReference>
<protein>
    <submittedName>
        <fullName evidence="1">Uncharacterized protein</fullName>
    </submittedName>
</protein>
<accession>G8EYF5</accession>
<dbReference type="EMBL" id="JF974300">
    <property type="protein sequence ID" value="AET72535.1"/>
    <property type="molecule type" value="Genomic_DNA"/>
</dbReference>
<keyword evidence="3" id="KW-1185">Reference proteome</keyword>
<dbReference type="GeneID" id="26646386"/>
<proteinExistence type="predicted"/>
<evidence type="ECO:0000313" key="4">
    <source>
        <dbReference type="Proteomes" id="UP000297398"/>
    </source>
</evidence>
<gene>
    <name evidence="2" type="ORF">S-CBP42_0029</name>
    <name evidence="1" type="ORF">SXGG_00038</name>
</gene>
<dbReference type="EMBL" id="KC310805">
    <property type="protein sequence ID" value="AGK86680.1"/>
    <property type="molecule type" value="Genomic_DNA"/>
</dbReference>
<sequence>MGKKKKNKENIYRDLIYRSTTTLWQRMSDLMDTVPDGSDYDDLEPEQQEVLEIVDAIEKEWIIDDEARKEVSLINWLDCDDDET</sequence>
<evidence type="ECO:0000313" key="2">
    <source>
        <dbReference type="EMBL" id="AGK86680.1"/>
    </source>
</evidence>
<reference evidence="3" key="2">
    <citation type="submission" date="2012-12" db="EMBL/GenBank/DDBJ databases">
        <title>Genomics of marine cyanopodoviruses.</title>
        <authorList>
            <person name="Huang S."/>
            <person name="Chen F."/>
        </authorList>
    </citation>
    <scope>NUCLEOTIDE SEQUENCE [LARGE SCALE GENOMIC DNA]</scope>
</reference>